<name>A0A9W4WYC9_9GLOM</name>
<dbReference type="AlphaFoldDB" id="A0A9W4WYC9"/>
<feature type="non-terminal residue" evidence="1">
    <location>
        <position position="124"/>
    </location>
</feature>
<proteinExistence type="predicted"/>
<comment type="caution">
    <text evidence="1">The sequence shown here is derived from an EMBL/GenBank/DDBJ whole genome shotgun (WGS) entry which is preliminary data.</text>
</comment>
<evidence type="ECO:0000313" key="2">
    <source>
        <dbReference type="Proteomes" id="UP001153678"/>
    </source>
</evidence>
<dbReference type="OrthoDB" id="10523586at2759"/>
<gene>
    <name evidence="1" type="ORF">FWILDA_LOCUS13535</name>
</gene>
<sequence length="124" mass="14012">SHYLQKLVNHNHSPQTTDGNVANAIAHIKKQAKETRELSVQIIQSNITTIFEKVSTYMPTQNALHARIKHVRKAEMLSESQSLDGIDIQDSLQYTLIGNPEILINVILKVSGFRTFQDIILDSF</sequence>
<keyword evidence="2" id="KW-1185">Reference proteome</keyword>
<organism evidence="1 2">
    <name type="scientific">Funneliformis geosporum</name>
    <dbReference type="NCBI Taxonomy" id="1117311"/>
    <lineage>
        <taxon>Eukaryota</taxon>
        <taxon>Fungi</taxon>
        <taxon>Fungi incertae sedis</taxon>
        <taxon>Mucoromycota</taxon>
        <taxon>Glomeromycotina</taxon>
        <taxon>Glomeromycetes</taxon>
        <taxon>Glomerales</taxon>
        <taxon>Glomeraceae</taxon>
        <taxon>Funneliformis</taxon>
    </lineage>
</organism>
<dbReference type="Proteomes" id="UP001153678">
    <property type="component" value="Unassembled WGS sequence"/>
</dbReference>
<dbReference type="EMBL" id="CAMKVN010005155">
    <property type="protein sequence ID" value="CAI2188352.1"/>
    <property type="molecule type" value="Genomic_DNA"/>
</dbReference>
<evidence type="ECO:0000313" key="1">
    <source>
        <dbReference type="EMBL" id="CAI2188352.1"/>
    </source>
</evidence>
<protein>
    <submittedName>
        <fullName evidence="1">10819_t:CDS:1</fullName>
    </submittedName>
</protein>
<accession>A0A9W4WYC9</accession>
<reference evidence="1" key="1">
    <citation type="submission" date="2022-08" db="EMBL/GenBank/DDBJ databases">
        <authorList>
            <person name="Kallberg Y."/>
            <person name="Tangrot J."/>
            <person name="Rosling A."/>
        </authorList>
    </citation>
    <scope>NUCLEOTIDE SEQUENCE</scope>
    <source>
        <strain evidence="1">Wild A</strain>
    </source>
</reference>